<reference evidence="1 2" key="1">
    <citation type="journal article" date="2016" name="Mol. Biol. Evol.">
        <title>Comparative Genomics of Early-Diverging Mushroom-Forming Fungi Provides Insights into the Origins of Lignocellulose Decay Capabilities.</title>
        <authorList>
            <person name="Nagy L.G."/>
            <person name="Riley R."/>
            <person name="Tritt A."/>
            <person name="Adam C."/>
            <person name="Daum C."/>
            <person name="Floudas D."/>
            <person name="Sun H."/>
            <person name="Yadav J.S."/>
            <person name="Pangilinan J."/>
            <person name="Larsson K.H."/>
            <person name="Matsuura K."/>
            <person name="Barry K."/>
            <person name="Labutti K."/>
            <person name="Kuo R."/>
            <person name="Ohm R.A."/>
            <person name="Bhattacharya S.S."/>
            <person name="Shirouzu T."/>
            <person name="Yoshinaga Y."/>
            <person name="Martin F.M."/>
            <person name="Grigoriev I.V."/>
            <person name="Hibbett D.S."/>
        </authorList>
    </citation>
    <scope>NUCLEOTIDE SEQUENCE [LARGE SCALE GENOMIC DNA]</scope>
    <source>
        <strain evidence="1 2">HHB10207 ss-3</strain>
    </source>
</reference>
<gene>
    <name evidence="1" type="ORF">SISSUDRAFT_1041852</name>
</gene>
<feature type="non-terminal residue" evidence="1">
    <location>
        <position position="79"/>
    </location>
</feature>
<organism evidence="1 2">
    <name type="scientific">Sistotremastrum suecicum HHB10207 ss-3</name>
    <dbReference type="NCBI Taxonomy" id="1314776"/>
    <lineage>
        <taxon>Eukaryota</taxon>
        <taxon>Fungi</taxon>
        <taxon>Dikarya</taxon>
        <taxon>Basidiomycota</taxon>
        <taxon>Agaricomycotina</taxon>
        <taxon>Agaricomycetes</taxon>
        <taxon>Sistotremastrales</taxon>
        <taxon>Sistotremastraceae</taxon>
        <taxon>Sistotremastrum</taxon>
    </lineage>
</organism>
<keyword evidence="2" id="KW-1185">Reference proteome</keyword>
<name>A0A166H0R3_9AGAM</name>
<sequence length="79" mass="9642">MLLLRNPSWKHRRKLGRTVRNWMSLVNFMAVVHSDYTYDFLYEVNKNVPTHIRDVRRLPDRKILTFIFSYAPEGTLRQY</sequence>
<proteinExistence type="predicted"/>
<dbReference type="AlphaFoldDB" id="A0A166H0R3"/>
<accession>A0A166H0R3</accession>
<protein>
    <submittedName>
        <fullName evidence="1">Uncharacterized protein</fullName>
    </submittedName>
</protein>
<dbReference type="Proteomes" id="UP000076798">
    <property type="component" value="Unassembled WGS sequence"/>
</dbReference>
<evidence type="ECO:0000313" key="1">
    <source>
        <dbReference type="EMBL" id="KZT42218.1"/>
    </source>
</evidence>
<dbReference type="EMBL" id="KV428015">
    <property type="protein sequence ID" value="KZT42218.1"/>
    <property type="molecule type" value="Genomic_DNA"/>
</dbReference>
<evidence type="ECO:0000313" key="2">
    <source>
        <dbReference type="Proteomes" id="UP000076798"/>
    </source>
</evidence>